<dbReference type="RefSeq" id="WP_112770267.1">
    <property type="nucleotide sequence ID" value="NZ_CP063191.1"/>
</dbReference>
<proteinExistence type="predicted"/>
<organism evidence="2 3">
    <name type="scientific">Corynebacterium heidelbergense</name>
    <dbReference type="NCBI Taxonomy" id="2055947"/>
    <lineage>
        <taxon>Bacteria</taxon>
        <taxon>Bacillati</taxon>
        <taxon>Actinomycetota</taxon>
        <taxon>Actinomycetes</taxon>
        <taxon>Mycobacteriales</taxon>
        <taxon>Corynebacteriaceae</taxon>
        <taxon>Corynebacterium</taxon>
    </lineage>
</organism>
<sequence>MNRKTATRLTAVGLAFIVPFAGAQAANAAETDRSQITSATDLTQEDIREINSFLDYVDTIPDDVVAKGSDEEIAAYLQRGTAPRNAFECAGAITLIVAGTVLPIAKVVSIVRAVKALGGASRVGRLIEEAGGLRNIIATKGASIEATEVRDQLLSLASELSGIGLAIEKC</sequence>
<gene>
    <name evidence="2" type="ORF">CWC39_09705</name>
</gene>
<dbReference type="Proteomes" id="UP000251047">
    <property type="component" value="Unassembled WGS sequence"/>
</dbReference>
<evidence type="ECO:0008006" key="4">
    <source>
        <dbReference type="Google" id="ProtNLM"/>
    </source>
</evidence>
<evidence type="ECO:0000313" key="2">
    <source>
        <dbReference type="EMBL" id="RAV33211.1"/>
    </source>
</evidence>
<comment type="caution">
    <text evidence="2">The sequence shown here is derived from an EMBL/GenBank/DDBJ whole genome shotgun (WGS) entry which is preliminary data.</text>
</comment>
<dbReference type="AlphaFoldDB" id="A0A364V9A8"/>
<feature type="signal peptide" evidence="1">
    <location>
        <begin position="1"/>
        <end position="25"/>
    </location>
</feature>
<dbReference type="EMBL" id="PHQP01000106">
    <property type="protein sequence ID" value="RAV33211.1"/>
    <property type="molecule type" value="Genomic_DNA"/>
</dbReference>
<protein>
    <recommendedName>
        <fullName evidence="4">Secreted protein</fullName>
    </recommendedName>
</protein>
<accession>A0A364V9A8</accession>
<reference evidence="2 3" key="1">
    <citation type="journal article" date="2018" name="Syst. Appl. Microbiol.">
        <title>Corynebacterium heidelbergense sp. nov., isolated from the preen glands of Egyptian geese (Alopochen aegyptiacus).</title>
        <authorList>
            <person name="Braun M.S."/>
            <person name="Wang E."/>
            <person name="Zimmermann S."/>
            <person name="Wink M."/>
        </authorList>
    </citation>
    <scope>NUCLEOTIDE SEQUENCE [LARGE SCALE GENOMIC DNA]</scope>
    <source>
        <strain evidence="2 3">DSM 104638</strain>
    </source>
</reference>
<evidence type="ECO:0000256" key="1">
    <source>
        <dbReference type="SAM" id="SignalP"/>
    </source>
</evidence>
<name>A0A364V9A8_9CORY</name>
<keyword evidence="1" id="KW-0732">Signal</keyword>
<evidence type="ECO:0000313" key="3">
    <source>
        <dbReference type="Proteomes" id="UP000251047"/>
    </source>
</evidence>
<feature type="chain" id="PRO_5038924523" description="Secreted protein" evidence="1">
    <location>
        <begin position="26"/>
        <end position="170"/>
    </location>
</feature>